<evidence type="ECO:0000256" key="7">
    <source>
        <dbReference type="ARBA" id="ARBA00048045"/>
    </source>
</evidence>
<dbReference type="RefSeq" id="WP_154428248.1">
    <property type="nucleotide sequence ID" value="NZ_VUNI01000002.1"/>
</dbReference>
<dbReference type="NCBIfam" id="NF008113">
    <property type="entry name" value="PRK10860.1"/>
    <property type="match status" value="1"/>
</dbReference>
<comment type="caution">
    <text evidence="10">The sequence shown here is derived from an EMBL/GenBank/DDBJ whole genome shotgun (WGS) entry which is preliminary data.</text>
</comment>
<accession>A0A6L5YNT9</accession>
<dbReference type="PROSITE" id="PS51747">
    <property type="entry name" value="CYT_DCMP_DEAMINASES_2"/>
    <property type="match status" value="1"/>
</dbReference>
<keyword evidence="6 8" id="KW-0862">Zinc</keyword>
<protein>
    <recommendedName>
        <fullName evidence="8">tRNA-specific adenosine deaminase</fullName>
        <ecNumber evidence="8">3.5.4.33</ecNumber>
    </recommendedName>
</protein>
<feature type="binding site" evidence="8">
    <location>
        <position position="83"/>
    </location>
    <ligand>
        <name>Zn(2+)</name>
        <dbReference type="ChEBI" id="CHEBI:29105"/>
        <note>catalytic</note>
    </ligand>
</feature>
<comment type="cofactor">
    <cofactor evidence="8">
        <name>Zn(2+)</name>
        <dbReference type="ChEBI" id="CHEBI:29105"/>
    </cofactor>
    <text evidence="8">Binds 1 zinc ion per subunit.</text>
</comment>
<dbReference type="PANTHER" id="PTHR11079">
    <property type="entry name" value="CYTOSINE DEAMINASE FAMILY MEMBER"/>
    <property type="match status" value="1"/>
</dbReference>
<evidence type="ECO:0000256" key="3">
    <source>
        <dbReference type="ARBA" id="ARBA00022694"/>
    </source>
</evidence>
<dbReference type="AlphaFoldDB" id="A0A6L5YNT9"/>
<feature type="domain" description="CMP/dCMP-type deaminase" evidence="9">
    <location>
        <begin position="2"/>
        <end position="111"/>
    </location>
</feature>
<dbReference type="InterPro" id="IPR028883">
    <property type="entry name" value="tRNA_aden_deaminase"/>
</dbReference>
<evidence type="ECO:0000313" key="11">
    <source>
        <dbReference type="Proteomes" id="UP000474024"/>
    </source>
</evidence>
<dbReference type="InterPro" id="IPR016193">
    <property type="entry name" value="Cytidine_deaminase-like"/>
</dbReference>
<keyword evidence="4 8" id="KW-0479">Metal-binding</keyword>
<dbReference type="Pfam" id="PF14437">
    <property type="entry name" value="MafB19-deam"/>
    <property type="match status" value="1"/>
</dbReference>
<dbReference type="GO" id="GO:0052717">
    <property type="term" value="F:tRNA-specific adenosine-34 deaminase activity"/>
    <property type="evidence" value="ECO:0007669"/>
    <property type="project" value="UniProtKB-UniRule"/>
</dbReference>
<evidence type="ECO:0000256" key="4">
    <source>
        <dbReference type="ARBA" id="ARBA00022723"/>
    </source>
</evidence>
<comment type="subunit">
    <text evidence="2 8">Homodimer.</text>
</comment>
<dbReference type="FunFam" id="3.40.140.10:FF:000005">
    <property type="entry name" value="tRNA-specific adenosine deaminase"/>
    <property type="match status" value="1"/>
</dbReference>
<proteinExistence type="inferred from homology"/>
<evidence type="ECO:0000256" key="8">
    <source>
        <dbReference type="HAMAP-Rule" id="MF_00972"/>
    </source>
</evidence>
<sequence length="161" mass="18200">MTQDEKYMKEAIRQAKKAYALDEVPIGCVIVQNGKIIARGYNRRNTDKNTLAHAELSAIRKASKKTGDWRLEDCTMYVTLEPCQMCAGAIVQCRLKRVVIASMNPKAGCAGSILNLLQMAQFNHQVEIEKGVLDEECSAMLSAFFKELREKKKRAKMQQQE</sequence>
<organism evidence="10 11">
    <name type="scientific">Roseburia porci</name>
    <dbReference type="NCBI Taxonomy" id="2605790"/>
    <lineage>
        <taxon>Bacteria</taxon>
        <taxon>Bacillati</taxon>
        <taxon>Bacillota</taxon>
        <taxon>Clostridia</taxon>
        <taxon>Lachnospirales</taxon>
        <taxon>Lachnospiraceae</taxon>
        <taxon>Roseburia</taxon>
    </lineage>
</organism>
<dbReference type="SUPFAM" id="SSF53927">
    <property type="entry name" value="Cytidine deaminase-like"/>
    <property type="match status" value="1"/>
</dbReference>
<evidence type="ECO:0000313" key="10">
    <source>
        <dbReference type="EMBL" id="MST73772.1"/>
    </source>
</evidence>
<dbReference type="InterPro" id="IPR016192">
    <property type="entry name" value="APOBEC/CMP_deaminase_Zn-bd"/>
</dbReference>
<comment type="catalytic activity">
    <reaction evidence="7 8">
        <text>adenosine(34) in tRNA + H2O + H(+) = inosine(34) in tRNA + NH4(+)</text>
        <dbReference type="Rhea" id="RHEA:43168"/>
        <dbReference type="Rhea" id="RHEA-COMP:10373"/>
        <dbReference type="Rhea" id="RHEA-COMP:10374"/>
        <dbReference type="ChEBI" id="CHEBI:15377"/>
        <dbReference type="ChEBI" id="CHEBI:15378"/>
        <dbReference type="ChEBI" id="CHEBI:28938"/>
        <dbReference type="ChEBI" id="CHEBI:74411"/>
        <dbReference type="ChEBI" id="CHEBI:82852"/>
        <dbReference type="EC" id="3.5.4.33"/>
    </reaction>
</comment>
<dbReference type="EMBL" id="VUNI01000002">
    <property type="protein sequence ID" value="MST73772.1"/>
    <property type="molecule type" value="Genomic_DNA"/>
</dbReference>
<dbReference type="CDD" id="cd01285">
    <property type="entry name" value="nucleoside_deaminase"/>
    <property type="match status" value="1"/>
</dbReference>
<comment type="function">
    <text evidence="8">Catalyzes the deamination of adenosine to inosine at the wobble position 34 of tRNA(Arg2).</text>
</comment>
<evidence type="ECO:0000256" key="2">
    <source>
        <dbReference type="ARBA" id="ARBA00011738"/>
    </source>
</evidence>
<dbReference type="PANTHER" id="PTHR11079:SF202">
    <property type="entry name" value="TRNA-SPECIFIC ADENOSINE DEAMINASE"/>
    <property type="match status" value="1"/>
</dbReference>
<evidence type="ECO:0000256" key="1">
    <source>
        <dbReference type="ARBA" id="ARBA00010669"/>
    </source>
</evidence>
<evidence type="ECO:0000256" key="5">
    <source>
        <dbReference type="ARBA" id="ARBA00022801"/>
    </source>
</evidence>
<evidence type="ECO:0000259" key="9">
    <source>
        <dbReference type="PROSITE" id="PS51747"/>
    </source>
</evidence>
<dbReference type="EC" id="3.5.4.33" evidence="8"/>
<reference evidence="10 11" key="1">
    <citation type="submission" date="2019-08" db="EMBL/GenBank/DDBJ databases">
        <title>In-depth cultivation of the pig gut microbiome towards novel bacterial diversity and tailored functional studies.</title>
        <authorList>
            <person name="Wylensek D."/>
            <person name="Hitch T.C.A."/>
            <person name="Clavel T."/>
        </authorList>
    </citation>
    <scope>NUCLEOTIDE SEQUENCE [LARGE SCALE GENOMIC DNA]</scope>
    <source>
        <strain evidence="10 11">MUC/MUC-530-WT-4D</strain>
    </source>
</reference>
<feature type="active site" description="Proton donor" evidence="8">
    <location>
        <position position="55"/>
    </location>
</feature>
<feature type="binding site" evidence="8">
    <location>
        <position position="53"/>
    </location>
    <ligand>
        <name>Zn(2+)</name>
        <dbReference type="ChEBI" id="CHEBI:29105"/>
        <note>catalytic</note>
    </ligand>
</feature>
<keyword evidence="3 8" id="KW-0819">tRNA processing</keyword>
<dbReference type="InterPro" id="IPR058535">
    <property type="entry name" value="MafB19-deam"/>
</dbReference>
<evidence type="ECO:0000256" key="6">
    <source>
        <dbReference type="ARBA" id="ARBA00022833"/>
    </source>
</evidence>
<gene>
    <name evidence="8" type="primary">tadA</name>
    <name evidence="10" type="ORF">FYJ75_01820</name>
</gene>
<dbReference type="Proteomes" id="UP000474024">
    <property type="component" value="Unassembled WGS sequence"/>
</dbReference>
<dbReference type="HAMAP" id="MF_00972">
    <property type="entry name" value="tRNA_aden_deaminase"/>
    <property type="match status" value="1"/>
</dbReference>
<name>A0A6L5YNT9_9FIRM</name>
<feature type="binding site" evidence="8">
    <location>
        <position position="86"/>
    </location>
    <ligand>
        <name>Zn(2+)</name>
        <dbReference type="ChEBI" id="CHEBI:29105"/>
        <note>catalytic</note>
    </ligand>
</feature>
<dbReference type="InterPro" id="IPR002125">
    <property type="entry name" value="CMP_dCMP_dom"/>
</dbReference>
<keyword evidence="11" id="KW-1185">Reference proteome</keyword>
<dbReference type="GO" id="GO:0008270">
    <property type="term" value="F:zinc ion binding"/>
    <property type="evidence" value="ECO:0007669"/>
    <property type="project" value="UniProtKB-UniRule"/>
</dbReference>
<dbReference type="GO" id="GO:0002100">
    <property type="term" value="P:tRNA wobble adenosine to inosine editing"/>
    <property type="evidence" value="ECO:0007669"/>
    <property type="project" value="UniProtKB-UniRule"/>
</dbReference>
<dbReference type="Gene3D" id="3.40.140.10">
    <property type="entry name" value="Cytidine Deaminase, domain 2"/>
    <property type="match status" value="1"/>
</dbReference>
<keyword evidence="5 8" id="KW-0378">Hydrolase</keyword>
<comment type="similarity">
    <text evidence="1">Belongs to the cytidine and deoxycytidylate deaminase family. ADAT2 subfamily.</text>
</comment>
<dbReference type="PROSITE" id="PS00903">
    <property type="entry name" value="CYT_DCMP_DEAMINASES_1"/>
    <property type="match status" value="1"/>
</dbReference>